<accession>A0A0P1AAV5</accession>
<evidence type="ECO:0000313" key="3">
    <source>
        <dbReference type="Proteomes" id="UP000054928"/>
    </source>
</evidence>
<feature type="chain" id="PRO_5006058503" description="RxLR-like protein" evidence="1">
    <location>
        <begin position="28"/>
        <end position="76"/>
    </location>
</feature>
<dbReference type="RefSeq" id="XP_024573770.1">
    <property type="nucleotide sequence ID" value="XM_024722722.1"/>
</dbReference>
<sequence>MGSFHPRWHPICVAFVYLVFLPTWSSCSQFAFNTIKKIIGGLLATYIVCKTASVRDSTRLNQFKHHYDQHRIWSKA</sequence>
<organism evidence="2 3">
    <name type="scientific">Plasmopara halstedii</name>
    <name type="common">Downy mildew of sunflower</name>
    <dbReference type="NCBI Taxonomy" id="4781"/>
    <lineage>
        <taxon>Eukaryota</taxon>
        <taxon>Sar</taxon>
        <taxon>Stramenopiles</taxon>
        <taxon>Oomycota</taxon>
        <taxon>Peronosporomycetes</taxon>
        <taxon>Peronosporales</taxon>
        <taxon>Peronosporaceae</taxon>
        <taxon>Plasmopara</taxon>
    </lineage>
</organism>
<dbReference type="AlphaFoldDB" id="A0A0P1AAV5"/>
<protein>
    <recommendedName>
        <fullName evidence="4">RxLR-like protein</fullName>
    </recommendedName>
</protein>
<reference evidence="3" key="1">
    <citation type="submission" date="2014-09" db="EMBL/GenBank/DDBJ databases">
        <authorList>
            <person name="Sharma Rahul"/>
            <person name="Thines Marco"/>
        </authorList>
    </citation>
    <scope>NUCLEOTIDE SEQUENCE [LARGE SCALE GENOMIC DNA]</scope>
</reference>
<dbReference type="EMBL" id="CCYD01000286">
    <property type="protein sequence ID" value="CEG37401.1"/>
    <property type="molecule type" value="Genomic_DNA"/>
</dbReference>
<feature type="signal peptide" evidence="1">
    <location>
        <begin position="1"/>
        <end position="27"/>
    </location>
</feature>
<keyword evidence="1" id="KW-0732">Signal</keyword>
<evidence type="ECO:0008006" key="4">
    <source>
        <dbReference type="Google" id="ProtNLM"/>
    </source>
</evidence>
<evidence type="ECO:0000313" key="2">
    <source>
        <dbReference type="EMBL" id="CEG37401.1"/>
    </source>
</evidence>
<evidence type="ECO:0000256" key="1">
    <source>
        <dbReference type="SAM" id="SignalP"/>
    </source>
</evidence>
<dbReference type="GeneID" id="36400050"/>
<dbReference type="PROSITE" id="PS51257">
    <property type="entry name" value="PROKAR_LIPOPROTEIN"/>
    <property type="match status" value="1"/>
</dbReference>
<dbReference type="Proteomes" id="UP000054928">
    <property type="component" value="Unassembled WGS sequence"/>
</dbReference>
<proteinExistence type="predicted"/>
<name>A0A0P1AAV5_PLAHL</name>
<keyword evidence="3" id="KW-1185">Reference proteome</keyword>